<evidence type="ECO:0000259" key="6">
    <source>
        <dbReference type="Pfam" id="PF02911"/>
    </source>
</evidence>
<dbReference type="Gene3D" id="3.40.50.12230">
    <property type="match status" value="1"/>
</dbReference>
<dbReference type="EC" id="2.1.2.9" evidence="2"/>
<comment type="similarity">
    <text evidence="1">Belongs to the Fmt family.</text>
</comment>
<sequence>MNIAFFGTSNRSVPILDVLREKYNLLLCVTKKSVKVGRHQTLKENAVETWAHEKRVNCLTISRFDVKTTPTVVEQIMNSKITIGVVADFSLIIPQEVIDTPRHKIINIHFSLLPKHRGASPVQHALLNGDEKTGITFYVMDKGMDTGQIVSQVEYALLGNETAGELYETLFDLAAQKLPQVLDGYVAGELQSVAQKGAAAVYTYSKTHPKNTFIYKDDAKIDWRLPPSQIEREIRAYNPWPISWTTLGELCNAVGLRLREGADPQTTVKIYDADLVDKRLAVAQLCVAGKKPMTWKEFVNGYGRG</sequence>
<dbReference type="Pfam" id="PF02911">
    <property type="entry name" value="Formyl_trans_C"/>
    <property type="match status" value="1"/>
</dbReference>
<proteinExistence type="inferred from homology"/>
<dbReference type="InterPro" id="IPR002376">
    <property type="entry name" value="Formyl_transf_N"/>
</dbReference>
<keyword evidence="4" id="KW-0648">Protein biosynthesis</keyword>
<dbReference type="EMBL" id="LCMF01000032">
    <property type="protein sequence ID" value="KKU29703.1"/>
    <property type="molecule type" value="Genomic_DNA"/>
</dbReference>
<gene>
    <name evidence="7" type="ORF">UX44_C0032G0003</name>
</gene>
<dbReference type="InterPro" id="IPR011034">
    <property type="entry name" value="Formyl_transferase-like_C_sf"/>
</dbReference>
<evidence type="ECO:0000256" key="1">
    <source>
        <dbReference type="ARBA" id="ARBA00010699"/>
    </source>
</evidence>
<keyword evidence="3 7" id="KW-0808">Transferase</keyword>
<name>A0A0G1RI74_UNCKA</name>
<dbReference type="InterPro" id="IPR041711">
    <property type="entry name" value="Met-tRNA-FMT_N"/>
</dbReference>
<evidence type="ECO:0000313" key="7">
    <source>
        <dbReference type="EMBL" id="KKU29703.1"/>
    </source>
</evidence>
<evidence type="ECO:0000256" key="3">
    <source>
        <dbReference type="ARBA" id="ARBA00022679"/>
    </source>
</evidence>
<dbReference type="GO" id="GO:0004479">
    <property type="term" value="F:methionyl-tRNA formyltransferase activity"/>
    <property type="evidence" value="ECO:0007669"/>
    <property type="project" value="UniProtKB-EC"/>
</dbReference>
<dbReference type="InterPro" id="IPR044135">
    <property type="entry name" value="Met-tRNA-FMT_C"/>
</dbReference>
<dbReference type="SUPFAM" id="SSF53328">
    <property type="entry name" value="Formyltransferase"/>
    <property type="match status" value="1"/>
</dbReference>
<evidence type="ECO:0000259" key="5">
    <source>
        <dbReference type="Pfam" id="PF00551"/>
    </source>
</evidence>
<dbReference type="CDD" id="cd08646">
    <property type="entry name" value="FMT_core_Met-tRNA-FMT_N"/>
    <property type="match status" value="1"/>
</dbReference>
<protein>
    <recommendedName>
        <fullName evidence="2">methionyl-tRNA formyltransferase</fullName>
        <ecNumber evidence="2">2.1.2.9</ecNumber>
    </recommendedName>
</protein>
<dbReference type="InterPro" id="IPR036477">
    <property type="entry name" value="Formyl_transf_N_sf"/>
</dbReference>
<dbReference type="PANTHER" id="PTHR11138">
    <property type="entry name" value="METHIONYL-TRNA FORMYLTRANSFERASE"/>
    <property type="match status" value="1"/>
</dbReference>
<dbReference type="PANTHER" id="PTHR11138:SF5">
    <property type="entry name" value="METHIONYL-TRNA FORMYLTRANSFERASE, MITOCHONDRIAL"/>
    <property type="match status" value="1"/>
</dbReference>
<dbReference type="CDD" id="cd08704">
    <property type="entry name" value="Met_tRNA_FMT_C"/>
    <property type="match status" value="1"/>
</dbReference>
<evidence type="ECO:0000256" key="4">
    <source>
        <dbReference type="ARBA" id="ARBA00022917"/>
    </source>
</evidence>
<dbReference type="AlphaFoldDB" id="A0A0G1RI74"/>
<organism evidence="7 8">
    <name type="scientific">candidate division WWE3 bacterium GW2011_GWA1_46_21</name>
    <dbReference type="NCBI Taxonomy" id="1619107"/>
    <lineage>
        <taxon>Bacteria</taxon>
        <taxon>Katanobacteria</taxon>
    </lineage>
</organism>
<dbReference type="Proteomes" id="UP000034732">
    <property type="component" value="Unassembled WGS sequence"/>
</dbReference>
<evidence type="ECO:0000256" key="2">
    <source>
        <dbReference type="ARBA" id="ARBA00012261"/>
    </source>
</evidence>
<dbReference type="InterPro" id="IPR005793">
    <property type="entry name" value="Formyl_trans_C"/>
</dbReference>
<feature type="domain" description="Formyl transferase N-terminal" evidence="5">
    <location>
        <begin position="1"/>
        <end position="182"/>
    </location>
</feature>
<dbReference type="GO" id="GO:0005829">
    <property type="term" value="C:cytosol"/>
    <property type="evidence" value="ECO:0007669"/>
    <property type="project" value="TreeGrafter"/>
</dbReference>
<feature type="domain" description="Formyl transferase C-terminal" evidence="6">
    <location>
        <begin position="214"/>
        <end position="302"/>
    </location>
</feature>
<reference evidence="7 8" key="1">
    <citation type="journal article" date="2015" name="Nature">
        <title>rRNA introns, odd ribosomes, and small enigmatic genomes across a large radiation of phyla.</title>
        <authorList>
            <person name="Brown C.T."/>
            <person name="Hug L.A."/>
            <person name="Thomas B.C."/>
            <person name="Sharon I."/>
            <person name="Castelle C.J."/>
            <person name="Singh A."/>
            <person name="Wilkins M.J."/>
            <person name="Williams K.H."/>
            <person name="Banfield J.F."/>
        </authorList>
    </citation>
    <scope>NUCLEOTIDE SEQUENCE [LARGE SCALE GENOMIC DNA]</scope>
</reference>
<evidence type="ECO:0000313" key="8">
    <source>
        <dbReference type="Proteomes" id="UP000034732"/>
    </source>
</evidence>
<accession>A0A0G1RI74</accession>
<dbReference type="SUPFAM" id="SSF50486">
    <property type="entry name" value="FMT C-terminal domain-like"/>
    <property type="match status" value="1"/>
</dbReference>
<dbReference type="Pfam" id="PF00551">
    <property type="entry name" value="Formyl_trans_N"/>
    <property type="match status" value="1"/>
</dbReference>
<comment type="caution">
    <text evidence="7">The sequence shown here is derived from an EMBL/GenBank/DDBJ whole genome shotgun (WGS) entry which is preliminary data.</text>
</comment>